<protein>
    <submittedName>
        <fullName evidence="4">Phenazine biosynthesis protein</fullName>
    </submittedName>
</protein>
<feature type="active site" evidence="3">
    <location>
        <position position="46"/>
    </location>
</feature>
<dbReference type="RefSeq" id="WP_041338992.1">
    <property type="nucleotide sequence ID" value="NZ_CP007151.1"/>
</dbReference>
<evidence type="ECO:0000256" key="1">
    <source>
        <dbReference type="ARBA" id="ARBA00008270"/>
    </source>
</evidence>
<dbReference type="GO" id="GO:0016853">
    <property type="term" value="F:isomerase activity"/>
    <property type="evidence" value="ECO:0007669"/>
    <property type="project" value="UniProtKB-KW"/>
</dbReference>
<dbReference type="NCBIfam" id="TIGR00654">
    <property type="entry name" value="PhzF_family"/>
    <property type="match status" value="1"/>
</dbReference>
<dbReference type="PANTHER" id="PTHR13774">
    <property type="entry name" value="PHENAZINE BIOSYNTHESIS PROTEIN"/>
    <property type="match status" value="1"/>
</dbReference>
<dbReference type="SUPFAM" id="SSF54506">
    <property type="entry name" value="Diaminopimelate epimerase-like"/>
    <property type="match status" value="1"/>
</dbReference>
<dbReference type="Proteomes" id="UP000061489">
    <property type="component" value="Chromosome"/>
</dbReference>
<gene>
    <name evidence="4" type="ORF">AU14_03785</name>
</gene>
<dbReference type="AlphaFoldDB" id="W5YG51"/>
<dbReference type="EMBL" id="CP007151">
    <property type="protein sequence ID" value="AHI28061.1"/>
    <property type="molecule type" value="Genomic_DNA"/>
</dbReference>
<dbReference type="InterPro" id="IPR003719">
    <property type="entry name" value="Phenazine_PhzF-like"/>
</dbReference>
<dbReference type="STRING" id="1420916.AU14_03785"/>
<comment type="similarity">
    <text evidence="1">Belongs to the PhzF family.</text>
</comment>
<name>W5YG51_9GAMM</name>
<dbReference type="Pfam" id="PF02567">
    <property type="entry name" value="PhzC-PhzF"/>
    <property type="match status" value="1"/>
</dbReference>
<proteinExistence type="inferred from homology"/>
<evidence type="ECO:0000256" key="2">
    <source>
        <dbReference type="ARBA" id="ARBA00023235"/>
    </source>
</evidence>
<dbReference type="Gene3D" id="3.10.310.10">
    <property type="entry name" value="Diaminopimelate Epimerase, Chain A, domain 1"/>
    <property type="match status" value="2"/>
</dbReference>
<dbReference type="OrthoDB" id="9788221at2"/>
<dbReference type="HOGENOM" id="CLU_048756_0_2_6"/>
<dbReference type="PIRSF" id="PIRSF016184">
    <property type="entry name" value="PhzC_PhzF"/>
    <property type="match status" value="1"/>
</dbReference>
<sequence length="290" mass="31642">MKIDIPIINAFVDEHKGGNPAGVVLDAQQYSQDQKQRIAASIGLSETAFVSPSSVADFKLEFFTPTRQIAHCGHATIATFCYLRQIGLLPNDQTSKETIDGRREILMQGDMAYMEQSAPRYIELDQAHRDRALGSLGLEPSDLLEGAEPCVVNTGNSFLIIGLKDSARTKSIRPIMTDISAISDEYDLIGYYVFCPEAVKAGRDAGARMFAPRYGIDEEAATGMAAGPLACYLRDKLKIQKHQFLIEQGYFMSPASPSVIDVKLQAEQGSIISLMAGGKAAVSETRQLEI</sequence>
<organism evidence="4 5">
    <name type="scientific">Marinobacter similis</name>
    <dbReference type="NCBI Taxonomy" id="1420916"/>
    <lineage>
        <taxon>Bacteria</taxon>
        <taxon>Pseudomonadati</taxon>
        <taxon>Pseudomonadota</taxon>
        <taxon>Gammaproteobacteria</taxon>
        <taxon>Pseudomonadales</taxon>
        <taxon>Marinobacteraceae</taxon>
        <taxon>Marinobacter</taxon>
    </lineage>
</organism>
<dbReference type="PANTHER" id="PTHR13774:SF39">
    <property type="entry name" value="BIOSYNTHESIS PROTEIN, PUTATIVE-RELATED"/>
    <property type="match status" value="1"/>
</dbReference>
<dbReference type="KEGG" id="msx:AU14_03785"/>
<keyword evidence="2" id="KW-0413">Isomerase</keyword>
<evidence type="ECO:0000313" key="4">
    <source>
        <dbReference type="EMBL" id="AHI28061.1"/>
    </source>
</evidence>
<reference evidence="4 5" key="1">
    <citation type="journal article" date="2014" name="Genome Announc.">
        <title>Draft Genome Sequences of Marinobacter similis A3d10T and Marinobacter salarius R9SW1T.</title>
        <authorList>
            <person name="Ivanova E.P."/>
            <person name="Ng H.J."/>
            <person name="Webb H.K."/>
            <person name="Feng G."/>
            <person name="Oshima K."/>
            <person name="Hattori M."/>
            <person name="Ohkuma M."/>
            <person name="Sergeev A.F."/>
            <person name="Mikhailov V.V."/>
            <person name="Crawford R.J."/>
            <person name="Sawabe T."/>
        </authorList>
    </citation>
    <scope>NUCLEOTIDE SEQUENCE [LARGE SCALE GENOMIC DNA]</scope>
    <source>
        <strain evidence="4 5">A3d10</strain>
    </source>
</reference>
<dbReference type="GO" id="GO:0005737">
    <property type="term" value="C:cytoplasm"/>
    <property type="evidence" value="ECO:0007669"/>
    <property type="project" value="TreeGrafter"/>
</dbReference>
<keyword evidence="5" id="KW-1185">Reference proteome</keyword>
<evidence type="ECO:0000256" key="3">
    <source>
        <dbReference type="PIRSR" id="PIRSR016184-1"/>
    </source>
</evidence>
<accession>W5YG51</accession>
<evidence type="ECO:0000313" key="5">
    <source>
        <dbReference type="Proteomes" id="UP000061489"/>
    </source>
</evidence>